<feature type="transmembrane region" description="Helical" evidence="5">
    <location>
        <begin position="186"/>
        <end position="205"/>
    </location>
</feature>
<reference evidence="6" key="2">
    <citation type="submission" date="2020-11" db="EMBL/GenBank/DDBJ databases">
        <authorList>
            <person name="McCartney M.A."/>
            <person name="Auch B."/>
            <person name="Kono T."/>
            <person name="Mallez S."/>
            <person name="Becker A."/>
            <person name="Gohl D.M."/>
            <person name="Silverstein K.A.T."/>
            <person name="Koren S."/>
            <person name="Bechman K.B."/>
            <person name="Herman A."/>
            <person name="Abrahante J.E."/>
            <person name="Garbe J."/>
        </authorList>
    </citation>
    <scope>NUCLEOTIDE SEQUENCE</scope>
    <source>
        <strain evidence="6">Duluth1</strain>
        <tissue evidence="6">Whole animal</tissue>
    </source>
</reference>
<dbReference type="EMBL" id="JAIWYP010000003">
    <property type="protein sequence ID" value="KAH3857955.1"/>
    <property type="molecule type" value="Genomic_DNA"/>
</dbReference>
<organism evidence="6 7">
    <name type="scientific">Dreissena polymorpha</name>
    <name type="common">Zebra mussel</name>
    <name type="synonym">Mytilus polymorpha</name>
    <dbReference type="NCBI Taxonomy" id="45954"/>
    <lineage>
        <taxon>Eukaryota</taxon>
        <taxon>Metazoa</taxon>
        <taxon>Spiralia</taxon>
        <taxon>Lophotrochozoa</taxon>
        <taxon>Mollusca</taxon>
        <taxon>Bivalvia</taxon>
        <taxon>Autobranchia</taxon>
        <taxon>Heteroconchia</taxon>
        <taxon>Euheterodonta</taxon>
        <taxon>Imparidentia</taxon>
        <taxon>Neoheterodontei</taxon>
        <taxon>Myida</taxon>
        <taxon>Dreissenoidea</taxon>
        <taxon>Dreissenidae</taxon>
        <taxon>Dreissena</taxon>
    </lineage>
</organism>
<feature type="transmembrane region" description="Helical" evidence="5">
    <location>
        <begin position="67"/>
        <end position="88"/>
    </location>
</feature>
<evidence type="ECO:0000256" key="1">
    <source>
        <dbReference type="ARBA" id="ARBA00004141"/>
    </source>
</evidence>
<feature type="transmembrane region" description="Helical" evidence="5">
    <location>
        <begin position="292"/>
        <end position="315"/>
    </location>
</feature>
<feature type="transmembrane region" description="Helical" evidence="5">
    <location>
        <begin position="211"/>
        <end position="237"/>
    </location>
</feature>
<feature type="transmembrane region" description="Helical" evidence="5">
    <location>
        <begin position="389"/>
        <end position="405"/>
    </location>
</feature>
<comment type="caution">
    <text evidence="6">The sequence shown here is derived from an EMBL/GenBank/DDBJ whole genome shotgun (WGS) entry which is preliminary data.</text>
</comment>
<dbReference type="AlphaFoldDB" id="A0A9D4R9A2"/>
<name>A0A9D4R9A2_DREPO</name>
<reference evidence="6" key="1">
    <citation type="journal article" date="2019" name="bioRxiv">
        <title>The Genome of the Zebra Mussel, Dreissena polymorpha: A Resource for Invasive Species Research.</title>
        <authorList>
            <person name="McCartney M.A."/>
            <person name="Auch B."/>
            <person name="Kono T."/>
            <person name="Mallez S."/>
            <person name="Zhang Y."/>
            <person name="Obille A."/>
            <person name="Becker A."/>
            <person name="Abrahante J.E."/>
            <person name="Garbe J."/>
            <person name="Badalamenti J.P."/>
            <person name="Herman A."/>
            <person name="Mangelson H."/>
            <person name="Liachko I."/>
            <person name="Sullivan S."/>
            <person name="Sone E.D."/>
            <person name="Koren S."/>
            <person name="Silverstein K.A.T."/>
            <person name="Beckman K.B."/>
            <person name="Gohl D.M."/>
        </authorList>
    </citation>
    <scope>NUCLEOTIDE SEQUENCE</scope>
    <source>
        <strain evidence="6">Duluth1</strain>
        <tissue evidence="6">Whole animal</tissue>
    </source>
</reference>
<feature type="transmembrane region" description="Helical" evidence="5">
    <location>
        <begin position="476"/>
        <end position="498"/>
    </location>
</feature>
<accession>A0A9D4R9A2</accession>
<evidence type="ECO:0000256" key="5">
    <source>
        <dbReference type="SAM" id="Phobius"/>
    </source>
</evidence>
<feature type="transmembrane region" description="Helical" evidence="5">
    <location>
        <begin position="100"/>
        <end position="121"/>
    </location>
</feature>
<evidence type="ECO:0000256" key="2">
    <source>
        <dbReference type="ARBA" id="ARBA00022692"/>
    </source>
</evidence>
<dbReference type="GO" id="GO:0016020">
    <property type="term" value="C:membrane"/>
    <property type="evidence" value="ECO:0007669"/>
    <property type="project" value="UniProtKB-SubCell"/>
</dbReference>
<dbReference type="GO" id="GO:0015179">
    <property type="term" value="F:L-amino acid transmembrane transporter activity"/>
    <property type="evidence" value="ECO:0007669"/>
    <property type="project" value="TreeGrafter"/>
</dbReference>
<keyword evidence="3 5" id="KW-1133">Transmembrane helix</keyword>
<dbReference type="InterPro" id="IPR002293">
    <property type="entry name" value="AA/rel_permease1"/>
</dbReference>
<protein>
    <recommendedName>
        <fullName evidence="8">Amino acid transporter</fullName>
    </recommendedName>
</protein>
<keyword evidence="4 5" id="KW-0472">Membrane</keyword>
<gene>
    <name evidence="6" type="ORF">DPMN_100573</name>
</gene>
<proteinExistence type="predicted"/>
<keyword evidence="2 5" id="KW-0812">Transmembrane</keyword>
<feature type="transmembrane region" description="Helical" evidence="5">
    <location>
        <begin position="411"/>
        <end position="431"/>
    </location>
</feature>
<sequence>MANTPKEEFSNTTGITETITCHSNVLEQMVKDVGKKTQPDEEATPRDPRVGAVTNIDLDVVNPKQHIGLFGAVTFGIGSMIGSGIFISPKASLALAGSQGMSLVIWSLCGLIAFMMGLVYAELGTIIPRSGGDFVYIRKGFGPVPAFLAVWVKPLFVQTSATAVLSLVFADYLLPLVYGACPPPNVLRKLIGALLIITIAISNIVSPKLGVFVQMISTVAKTLALIIIAITGIVFILKGRTENLTNAFDGSASEVTSYSLAIYSCAFAYGGYIRIGEIADEIINPQKNIPRALMISITLVTVIYVVVNTSYFVLLPKQEFLGSPAVAYDWALKCIPSVAIFVPISVMISVYGSNNGGCFGSARVMFAAARAEQYPEAISFLHAKDSTPIISLVLFHIICIIMLIPGDIQQLINFLSFMSSFVTLLSSLSLLRLKWLSRKEPKKTGFRTNIIFPIVTSLIAVFLIVAPFINSPRIEFLYSASFVFGGYLLYIPFVHFGWKLPGTDRITVFLQLLCNSCPTEKLA</sequence>
<evidence type="ECO:0000256" key="4">
    <source>
        <dbReference type="ARBA" id="ARBA00023136"/>
    </source>
</evidence>
<evidence type="ECO:0008006" key="8">
    <source>
        <dbReference type="Google" id="ProtNLM"/>
    </source>
</evidence>
<evidence type="ECO:0000256" key="3">
    <source>
        <dbReference type="ARBA" id="ARBA00022989"/>
    </source>
</evidence>
<comment type="subcellular location">
    <subcellularLocation>
        <location evidence="1">Membrane</location>
        <topology evidence="1">Multi-pass membrane protein</topology>
    </subcellularLocation>
</comment>
<dbReference type="PANTHER" id="PTHR11785:SF528">
    <property type="entry name" value="AMINO ACID TRANSPORTER PROTEIN JHI-21"/>
    <property type="match status" value="1"/>
</dbReference>
<keyword evidence="7" id="KW-1185">Reference proteome</keyword>
<dbReference type="PANTHER" id="PTHR11785">
    <property type="entry name" value="AMINO ACID TRANSPORTER"/>
    <property type="match status" value="1"/>
</dbReference>
<dbReference type="PIRSF" id="PIRSF006060">
    <property type="entry name" value="AA_transporter"/>
    <property type="match status" value="1"/>
</dbReference>
<dbReference type="Gene3D" id="1.20.1740.10">
    <property type="entry name" value="Amino acid/polyamine transporter I"/>
    <property type="match status" value="1"/>
</dbReference>
<dbReference type="Pfam" id="PF13520">
    <property type="entry name" value="AA_permease_2"/>
    <property type="match status" value="1"/>
</dbReference>
<dbReference type="Proteomes" id="UP000828390">
    <property type="component" value="Unassembled WGS sequence"/>
</dbReference>
<evidence type="ECO:0000313" key="7">
    <source>
        <dbReference type="Proteomes" id="UP000828390"/>
    </source>
</evidence>
<feature type="transmembrane region" description="Helical" evidence="5">
    <location>
        <begin position="155"/>
        <end position="174"/>
    </location>
</feature>
<feature type="transmembrane region" description="Helical" evidence="5">
    <location>
        <begin position="451"/>
        <end position="470"/>
    </location>
</feature>
<evidence type="ECO:0000313" key="6">
    <source>
        <dbReference type="EMBL" id="KAH3857955.1"/>
    </source>
</evidence>
<dbReference type="InterPro" id="IPR050598">
    <property type="entry name" value="AminoAcid_Transporter"/>
</dbReference>
<feature type="transmembrane region" description="Helical" evidence="5">
    <location>
        <begin position="335"/>
        <end position="353"/>
    </location>
</feature>